<evidence type="ECO:0000256" key="1">
    <source>
        <dbReference type="SAM" id="Phobius"/>
    </source>
</evidence>
<feature type="transmembrane region" description="Helical" evidence="1">
    <location>
        <begin position="180"/>
        <end position="202"/>
    </location>
</feature>
<dbReference type="EMBL" id="JROU02000173">
    <property type="protein sequence ID" value="OEH80185.1"/>
    <property type="molecule type" value="Genomic_DNA"/>
</dbReference>
<feature type="transmembrane region" description="Helical" evidence="1">
    <location>
        <begin position="283"/>
        <end position="299"/>
    </location>
</feature>
<gene>
    <name evidence="2" type="ORF">cyc_03623</name>
</gene>
<dbReference type="AlphaFoldDB" id="A0A1D3D9R5"/>
<name>A0A1D3D9R5_9EIME</name>
<feature type="transmembrane region" description="Helical" evidence="1">
    <location>
        <begin position="99"/>
        <end position="118"/>
    </location>
</feature>
<feature type="transmembrane region" description="Helical" evidence="1">
    <location>
        <begin position="138"/>
        <end position="160"/>
    </location>
</feature>
<evidence type="ECO:0000313" key="3">
    <source>
        <dbReference type="Proteomes" id="UP000095192"/>
    </source>
</evidence>
<keyword evidence="1" id="KW-1133">Transmembrane helix</keyword>
<dbReference type="InterPro" id="IPR021691">
    <property type="entry name" value="DUF3273"/>
</dbReference>
<reference evidence="2 3" key="1">
    <citation type="journal article" date="2016" name="BMC Genomics">
        <title>Comparative genomics reveals Cyclospora cayetanensis possesses coccidia-like metabolism and invasion components but unique surface antigens.</title>
        <authorList>
            <person name="Liu S."/>
            <person name="Wang L."/>
            <person name="Zheng H."/>
            <person name="Xu Z."/>
            <person name="Roellig D.M."/>
            <person name="Li N."/>
            <person name="Frace M.A."/>
            <person name="Tang K."/>
            <person name="Arrowood M.J."/>
            <person name="Moss D.M."/>
            <person name="Zhang L."/>
            <person name="Feng Y."/>
            <person name="Xiao L."/>
        </authorList>
    </citation>
    <scope>NUCLEOTIDE SEQUENCE [LARGE SCALE GENOMIC DNA]</scope>
    <source>
        <strain evidence="2 3">CHN_HEN01</strain>
    </source>
</reference>
<dbReference type="VEuPathDB" id="ToxoDB:cyc_03623"/>
<sequence>MEPFGIDSGDVPPLSQQSSLRTLADRFASRASQPLTASFSQQMSFPEGAPEDIGKQLTRQLTQMMNSGAANAYTDESPRGEEHSPLVYYLGARLLRSGLLTQVTALSLQILFFLLFGGNGWFNANIFAAPDALKGASVYVHLSAFLEVAFLLGVIQVAAFQVLVADSSKWTVGFRSGSKILACAVSLDVASAALRVASSLHFCRFVSARWLGRNMQLRGEWTLSYLGGTLQGLSLFSYGLGFAALELYHDKGTKDEYAWGMLFLYPLAAIAKLSSIYLSVTSLSPLLQLAALVLAYVWADTFEPQLERWSPELHTRRLDENILPNPREGAPGGPITEGETYTYTAVPTMTENAASGAPMGAHSRDITSRTRPFETLNTLTSSGSVLDGLPTTYDYDVLQQQVRSHMEQQQQQQ</sequence>
<proteinExistence type="predicted"/>
<keyword evidence="1" id="KW-0812">Transmembrane</keyword>
<protein>
    <submittedName>
        <fullName evidence="2">Glideosome-associated protein with multiple-membrane spans GAPm2b</fullName>
    </submittedName>
</protein>
<keyword evidence="1" id="KW-0472">Membrane</keyword>
<evidence type="ECO:0000313" key="2">
    <source>
        <dbReference type="EMBL" id="OEH80185.1"/>
    </source>
</evidence>
<feature type="transmembrane region" description="Helical" evidence="1">
    <location>
        <begin position="222"/>
        <end position="245"/>
    </location>
</feature>
<dbReference type="VEuPathDB" id="ToxoDB:LOC34623492"/>
<dbReference type="Proteomes" id="UP000095192">
    <property type="component" value="Unassembled WGS sequence"/>
</dbReference>
<accession>A0A1D3D9R5</accession>
<organism evidence="2 3">
    <name type="scientific">Cyclospora cayetanensis</name>
    <dbReference type="NCBI Taxonomy" id="88456"/>
    <lineage>
        <taxon>Eukaryota</taxon>
        <taxon>Sar</taxon>
        <taxon>Alveolata</taxon>
        <taxon>Apicomplexa</taxon>
        <taxon>Conoidasida</taxon>
        <taxon>Coccidia</taxon>
        <taxon>Eucoccidiorida</taxon>
        <taxon>Eimeriorina</taxon>
        <taxon>Eimeriidae</taxon>
        <taxon>Cyclospora</taxon>
    </lineage>
</organism>
<keyword evidence="3" id="KW-1185">Reference proteome</keyword>
<dbReference type="InParanoid" id="A0A1D3D9R5"/>
<dbReference type="Pfam" id="PF11677">
    <property type="entry name" value="DUF3273"/>
    <property type="match status" value="1"/>
</dbReference>
<comment type="caution">
    <text evidence="2">The sequence shown here is derived from an EMBL/GenBank/DDBJ whole genome shotgun (WGS) entry which is preliminary data.</text>
</comment>